<protein>
    <recommendedName>
        <fullName evidence="5">Peptide ABC transporter permease</fullName>
    </recommendedName>
</protein>
<dbReference type="AlphaFoldDB" id="A0A135Z7Q9"/>
<evidence type="ECO:0008006" key="5">
    <source>
        <dbReference type="Google" id="ProtNLM"/>
    </source>
</evidence>
<organism evidence="3 4">
    <name type="scientific">Gardnerella vaginalis</name>
    <dbReference type="NCBI Taxonomy" id="2702"/>
    <lineage>
        <taxon>Bacteria</taxon>
        <taxon>Bacillati</taxon>
        <taxon>Actinomycetota</taxon>
        <taxon>Actinomycetes</taxon>
        <taxon>Bifidobacteriales</taxon>
        <taxon>Bifidobacteriaceae</taxon>
        <taxon>Gardnerella</taxon>
    </lineage>
</organism>
<evidence type="ECO:0000256" key="1">
    <source>
        <dbReference type="SAM" id="MobiDB-lite"/>
    </source>
</evidence>
<dbReference type="EMBL" id="LSRC01000022">
    <property type="protein sequence ID" value="KXI17696.1"/>
    <property type="molecule type" value="Genomic_DNA"/>
</dbReference>
<feature type="compositionally biased region" description="Basic and acidic residues" evidence="1">
    <location>
        <begin position="150"/>
        <end position="187"/>
    </location>
</feature>
<keyword evidence="2" id="KW-1133">Transmembrane helix</keyword>
<evidence type="ECO:0000313" key="4">
    <source>
        <dbReference type="Proteomes" id="UP000070505"/>
    </source>
</evidence>
<accession>A0A135Z7Q9</accession>
<evidence type="ECO:0000256" key="2">
    <source>
        <dbReference type="SAM" id="Phobius"/>
    </source>
</evidence>
<dbReference type="PATRIC" id="fig|2702.101.peg.635"/>
<dbReference type="Proteomes" id="UP000070505">
    <property type="component" value="Unassembled WGS sequence"/>
</dbReference>
<evidence type="ECO:0000313" key="3">
    <source>
        <dbReference type="EMBL" id="KXI17696.1"/>
    </source>
</evidence>
<proteinExistence type="predicted"/>
<keyword evidence="2" id="KW-0812">Transmembrane</keyword>
<name>A0A135Z7Q9_GARVA</name>
<reference evidence="3 4" key="1">
    <citation type="submission" date="2016-02" db="EMBL/GenBank/DDBJ databases">
        <authorList>
            <person name="Wen L."/>
            <person name="He K."/>
            <person name="Yang H."/>
        </authorList>
    </citation>
    <scope>NUCLEOTIDE SEQUENCE [LARGE SCALE GENOMIC DNA]</scope>
    <source>
        <strain evidence="3 4">CMW7778B</strain>
    </source>
</reference>
<sequence length="263" mass="29286">MDIMTKQSQRFTRDTRRTKKRVMSESEKHAMYVRRRIFVGVIASFVLVIACFCVFSIAKGISDLSGGLFSFHEVNISRKSVPDPRPASLTRDCTSQDLRLELSSKNQNVSMGGSLDFTARIIFVGKGSCLVDASNNSLVMAISDTNSSDTSKDKSEDNSDKGTTENSDKNSEDLSKNSDKNSDEENKNDIWRSDVCVAPSKPLLMTQGDHFDEKFTWDTNATRGVGCTEKDNMPKVDRGSYLVRLYHKNISGLHSDSLVVNVK</sequence>
<keyword evidence="2" id="KW-0472">Membrane</keyword>
<comment type="caution">
    <text evidence="3">The sequence shown here is derived from an EMBL/GenBank/DDBJ whole genome shotgun (WGS) entry which is preliminary data.</text>
</comment>
<gene>
    <name evidence="3" type="ORF">HMPREF3230_00652</name>
</gene>
<feature type="transmembrane region" description="Helical" evidence="2">
    <location>
        <begin position="37"/>
        <end position="58"/>
    </location>
</feature>
<feature type="region of interest" description="Disordered" evidence="1">
    <location>
        <begin position="144"/>
        <end position="187"/>
    </location>
</feature>